<accession>A0ABQ6NCL0</accession>
<keyword evidence="1" id="KW-0175">Coiled coil</keyword>
<feature type="region of interest" description="Disordered" evidence="2">
    <location>
        <begin position="1"/>
        <end position="24"/>
    </location>
</feature>
<feature type="region of interest" description="Disordered" evidence="2">
    <location>
        <begin position="806"/>
        <end position="989"/>
    </location>
</feature>
<sequence length="989" mass="107402">SPPLTPRPRYHNHPAFQPDPSVTDIENQKNYQNLFGDFKKTANSNSVDSVVPFVGLIIGTYDVKNPDPSSVMNWFHIKNTGTGGSVPWPMSLETTTRRHRRNVPDDARKKLTEDGANIRQQQRKARMIESQMRLKVSALKMSTKNYPPKPGAAKAAPAATAPVLCLPVSAEPDKSEAVTDAPASEEVAPPLLDLAEAPPGTTATVVVEAPLEPSPAAPEPAPAAEDPVAATATAEPAAEKPTENLPPLPVPQSDRKEPAIEGESASAPVETTAMEIDPTPAPGNIIVDNMSAYCLGCVLWYSGLPVSSKSVQHDGCDRAVCAAHYKTSGHRCSARVPMPGLLYCATHRKEHKEEHPQDAPSKTPLGRRFQRRASNLMTIGVAKEILLKAVEDGSLEIPKEFYVTAAPPQAPTVFESVPFYGQEEGVVDPNDAAAQAAAQAAAAETAVLDQLAGWVERAAAVQNKALSQIAKARAAFEEAQENRRSAKEETIRAKETKQWEFHNAKRETDSTAKAVAESMANEINVLRHFISYVEKSDFFDVHVMTAGYVKSFRKFCGSKKAAIELVKAHCAYEEGTQRIRSKYPHRYPPFPKTPLGIELVESPGGVVIERVEQVAEMEKEKEPTVIEVPREEFVVRPAEFSQFGLSESEWRDAALSAEESIAFDAIVGQRKDVSKASKAIVACALSPDGTAEAAMDDITAFLLLTIEQDALTHGAVDMIKHYATNPSRIKTFEKWKACGPSSASFEMNHLEKMCGSLLKWVALLPLNATEAIPGEGKDVRLLWVVSIIRFVVAAWGEIKVVNDGAKRLSRPPVGDRAARELAKRERDKLRHKVASAKKKAEKEKVAAEETLAAATAAEKQSGSKEKKEKEKEKKEKEKKEKEKEKREKEKEEENKKKSGRSRAKKEAEDEGGGGKAAPSRPGGRGGTRAAAAVLVDAGEQEKKAASRGRGKAAAEETKKGRKVAQSGAKRASGKRAPSPVQRAGTKKKR</sequence>
<feature type="compositionally biased region" description="Low complexity" evidence="2">
    <location>
        <begin position="916"/>
        <end position="932"/>
    </location>
</feature>
<dbReference type="Proteomes" id="UP001165060">
    <property type="component" value="Unassembled WGS sequence"/>
</dbReference>
<keyword evidence="4" id="KW-1185">Reference proteome</keyword>
<feature type="compositionally biased region" description="Low complexity" evidence="2">
    <location>
        <begin position="848"/>
        <end position="859"/>
    </location>
</feature>
<feature type="compositionally biased region" description="Pro residues" evidence="2">
    <location>
        <begin position="212"/>
        <end position="221"/>
    </location>
</feature>
<evidence type="ECO:0000256" key="2">
    <source>
        <dbReference type="SAM" id="MobiDB-lite"/>
    </source>
</evidence>
<feature type="compositionally biased region" description="Basic and acidic residues" evidence="2">
    <location>
        <begin position="816"/>
        <end position="828"/>
    </location>
</feature>
<feature type="compositionally biased region" description="Basic and acidic residues" evidence="2">
    <location>
        <begin position="861"/>
        <end position="896"/>
    </location>
</feature>
<evidence type="ECO:0000256" key="1">
    <source>
        <dbReference type="SAM" id="Coils"/>
    </source>
</evidence>
<evidence type="ECO:0000313" key="4">
    <source>
        <dbReference type="Proteomes" id="UP001165060"/>
    </source>
</evidence>
<feature type="non-terminal residue" evidence="3">
    <location>
        <position position="1"/>
    </location>
</feature>
<name>A0ABQ6NCL0_9STRA</name>
<protein>
    <submittedName>
        <fullName evidence="3">Uncharacterized protein</fullName>
    </submittedName>
</protein>
<feature type="region of interest" description="Disordered" evidence="2">
    <location>
        <begin position="212"/>
        <end position="270"/>
    </location>
</feature>
<dbReference type="EMBL" id="BRYB01006327">
    <property type="protein sequence ID" value="GMI55237.1"/>
    <property type="molecule type" value="Genomic_DNA"/>
</dbReference>
<reference evidence="3 4" key="1">
    <citation type="journal article" date="2023" name="Commun. Biol.">
        <title>Genome analysis of Parmales, the sister group of diatoms, reveals the evolutionary specialization of diatoms from phago-mixotrophs to photoautotrophs.</title>
        <authorList>
            <person name="Ban H."/>
            <person name="Sato S."/>
            <person name="Yoshikawa S."/>
            <person name="Yamada K."/>
            <person name="Nakamura Y."/>
            <person name="Ichinomiya M."/>
            <person name="Sato N."/>
            <person name="Blanc-Mathieu R."/>
            <person name="Endo H."/>
            <person name="Kuwata A."/>
            <person name="Ogata H."/>
        </authorList>
    </citation>
    <scope>NUCLEOTIDE SEQUENCE [LARGE SCALE GENOMIC DNA]</scope>
</reference>
<feature type="coiled-coil region" evidence="1">
    <location>
        <begin position="462"/>
        <end position="496"/>
    </location>
</feature>
<proteinExistence type="predicted"/>
<evidence type="ECO:0000313" key="3">
    <source>
        <dbReference type="EMBL" id="GMI55237.1"/>
    </source>
</evidence>
<comment type="caution">
    <text evidence="3">The sequence shown here is derived from an EMBL/GenBank/DDBJ whole genome shotgun (WGS) entry which is preliminary data.</text>
</comment>
<dbReference type="Gene3D" id="3.40.140.10">
    <property type="entry name" value="Cytidine Deaminase, domain 2"/>
    <property type="match status" value="1"/>
</dbReference>
<organism evidence="3 4">
    <name type="scientific">Tetraparma gracilis</name>
    <dbReference type="NCBI Taxonomy" id="2962635"/>
    <lineage>
        <taxon>Eukaryota</taxon>
        <taxon>Sar</taxon>
        <taxon>Stramenopiles</taxon>
        <taxon>Ochrophyta</taxon>
        <taxon>Bolidophyceae</taxon>
        <taxon>Parmales</taxon>
        <taxon>Triparmaceae</taxon>
        <taxon>Tetraparma</taxon>
    </lineage>
</organism>
<gene>
    <name evidence="3" type="ORF">TeGR_g13418</name>
</gene>
<feature type="compositionally biased region" description="Basic and acidic residues" evidence="2">
    <location>
        <begin position="838"/>
        <end position="847"/>
    </location>
</feature>
<feature type="compositionally biased region" description="Low complexity" evidence="2">
    <location>
        <begin position="222"/>
        <end position="236"/>
    </location>
</feature>